<dbReference type="Pfam" id="PF02005">
    <property type="entry name" value="TRM"/>
    <property type="match status" value="1"/>
</dbReference>
<dbReference type="EMBL" id="GFPF01012870">
    <property type="protein sequence ID" value="MAA24016.1"/>
    <property type="molecule type" value="Transcribed_RNA"/>
</dbReference>
<dbReference type="GO" id="GO:0005634">
    <property type="term" value="C:nucleus"/>
    <property type="evidence" value="ECO:0007669"/>
    <property type="project" value="TreeGrafter"/>
</dbReference>
<dbReference type="FunFam" id="3.40.50.150:FF:000051">
    <property type="entry name" value="tRNA (guanine(26)-N(2))-dimethyltransferase"/>
    <property type="match status" value="1"/>
</dbReference>
<dbReference type="InterPro" id="IPR042296">
    <property type="entry name" value="tRNA_met_Trm1_C"/>
</dbReference>
<organism evidence="12">
    <name type="scientific">Rhipicephalus zambeziensis</name>
    <dbReference type="NCBI Taxonomy" id="60191"/>
    <lineage>
        <taxon>Eukaryota</taxon>
        <taxon>Metazoa</taxon>
        <taxon>Ecdysozoa</taxon>
        <taxon>Arthropoda</taxon>
        <taxon>Chelicerata</taxon>
        <taxon>Arachnida</taxon>
        <taxon>Acari</taxon>
        <taxon>Parasitiformes</taxon>
        <taxon>Ixodida</taxon>
        <taxon>Ixodoidea</taxon>
        <taxon>Ixodidae</taxon>
        <taxon>Rhipicephalinae</taxon>
        <taxon>Rhipicephalus</taxon>
        <taxon>Rhipicephalus</taxon>
    </lineage>
</organism>
<dbReference type="Gene3D" id="3.40.50.150">
    <property type="entry name" value="Vaccinia Virus protein VP39"/>
    <property type="match status" value="1"/>
</dbReference>
<dbReference type="PANTHER" id="PTHR10631">
    <property type="entry name" value="N 2 ,N 2 -DIMETHYLGUANOSINE TRNA METHYLTRANSFERASE"/>
    <property type="match status" value="1"/>
</dbReference>
<dbReference type="NCBIfam" id="TIGR00308">
    <property type="entry name" value="TRM1"/>
    <property type="match status" value="1"/>
</dbReference>
<proteinExistence type="inferred from homology"/>
<evidence type="ECO:0000313" key="12">
    <source>
        <dbReference type="EMBL" id="MAA24016.1"/>
    </source>
</evidence>
<evidence type="ECO:0000256" key="1">
    <source>
        <dbReference type="ARBA" id="ARBA00022555"/>
    </source>
</evidence>
<name>A0A224Z2D4_9ACAR</name>
<feature type="compositionally biased region" description="Polar residues" evidence="11">
    <location>
        <begin position="571"/>
        <end position="599"/>
    </location>
</feature>
<dbReference type="InterPro" id="IPR002905">
    <property type="entry name" value="Trm1"/>
</dbReference>
<dbReference type="AlphaFoldDB" id="A0A224Z2D4"/>
<evidence type="ECO:0000256" key="4">
    <source>
        <dbReference type="ARBA" id="ARBA00022691"/>
    </source>
</evidence>
<keyword evidence="2 10" id="KW-0489">Methyltransferase</keyword>
<evidence type="ECO:0000256" key="7">
    <source>
        <dbReference type="ARBA" id="ARBA00039099"/>
    </source>
</evidence>
<feature type="region of interest" description="Disordered" evidence="11">
    <location>
        <begin position="482"/>
        <end position="609"/>
    </location>
</feature>
<dbReference type="PANTHER" id="PTHR10631:SF3">
    <property type="entry name" value="TRNA (GUANINE(26)-N(2))-DIMETHYLTRANSFERASE"/>
    <property type="match status" value="1"/>
</dbReference>
<dbReference type="SUPFAM" id="SSF53335">
    <property type="entry name" value="S-adenosyl-L-methionine-dependent methyltransferases"/>
    <property type="match status" value="1"/>
</dbReference>
<dbReference type="GO" id="GO:0000049">
    <property type="term" value="F:tRNA binding"/>
    <property type="evidence" value="ECO:0007669"/>
    <property type="project" value="UniProtKB-UniRule"/>
</dbReference>
<keyword evidence="5 10" id="KW-0819">tRNA processing</keyword>
<evidence type="ECO:0000256" key="9">
    <source>
        <dbReference type="ARBA" id="ARBA00074266"/>
    </source>
</evidence>
<evidence type="ECO:0000256" key="3">
    <source>
        <dbReference type="ARBA" id="ARBA00022679"/>
    </source>
</evidence>
<evidence type="ECO:0000256" key="6">
    <source>
        <dbReference type="ARBA" id="ARBA00022884"/>
    </source>
</evidence>
<dbReference type="GO" id="GO:0002940">
    <property type="term" value="P:tRNA N2-guanine methylation"/>
    <property type="evidence" value="ECO:0007669"/>
    <property type="project" value="TreeGrafter"/>
</dbReference>
<evidence type="ECO:0000256" key="8">
    <source>
        <dbReference type="ARBA" id="ARBA00051897"/>
    </source>
</evidence>
<keyword evidence="6 10" id="KW-0694">RNA-binding</keyword>
<dbReference type="EC" id="2.1.1.216" evidence="7 10"/>
<dbReference type="GO" id="GO:0160104">
    <property type="term" value="F:tRNA (guanine(26)-N2)-dimethyltransferase activity"/>
    <property type="evidence" value="ECO:0007669"/>
    <property type="project" value="UniProtKB-UniRule"/>
</dbReference>
<evidence type="ECO:0000256" key="5">
    <source>
        <dbReference type="ARBA" id="ARBA00022694"/>
    </source>
</evidence>
<dbReference type="PROSITE" id="PS51626">
    <property type="entry name" value="SAM_MT_TRM1"/>
    <property type="match status" value="1"/>
</dbReference>
<evidence type="ECO:0000256" key="10">
    <source>
        <dbReference type="PROSITE-ProRule" id="PRU00958"/>
    </source>
</evidence>
<keyword evidence="1 10" id="KW-0820">tRNA-binding</keyword>
<keyword evidence="3 10" id="KW-0808">Transferase</keyword>
<sequence>MIAKTQVKNVLLLNSFAGRRFVKCLSSFAGCRPRIEAMSCAEATGNGGTVQMNANQFPLDLVARIDKTPQTSVTEGKAEVLFPSSHDVFYNPVQEFNRDMSVAVIQEFIATRREELANEKTAQNVDPQAYKVSILEALAASGLRSIRYALEIDGVGKILANDYSTQAVESMKANIEHNKVGHIVVPNRDEAALLMHMHKTDRFDVIDLDPYGSPAPFLDAAVQAVQDRGLLLVTCTDMAILCGNSSETCRAKYGAVSLKSKCCHEMALRIILQSIESHANRYGRYTVPLLAISVDFYVRVFVRVYTGPAIVKRSTSKLGMVYQCSGCESFSLQPLGRCTEKGNSFKFSPAVGPPVGLTCSHCGHKHHIGGPVWINPLHDVNFVQRLIRRVTESPELYGTSKRMLGILHMLDEELEVPLYFLLDRLASTVRVSTPSMLNFRSALLNAGHRVSLSHACKNSIKTDAPMDFVWDIIRTWKLQNPSKRPLEEGSPGEYIMRTEPSSPVNFSIHPDANPSSREQQMLRYQVNPEPCWGPKARAKTSLWADREVEKSRRLQGKRKLKEAPSDEASDEPSSAKLSAAGDTSHQAQQEETTEHSNVIESEKQDASKT</sequence>
<protein>
    <recommendedName>
        <fullName evidence="9 10">tRNA (guanine(26)-N(2))-dimethyltransferase</fullName>
        <ecNumber evidence="7 10">2.1.1.216</ecNumber>
    </recommendedName>
</protein>
<comment type="catalytic activity">
    <reaction evidence="8 10">
        <text>guanosine(26) in tRNA + 2 S-adenosyl-L-methionine = N(2)-dimethylguanosine(26) in tRNA + 2 S-adenosyl-L-homocysteine + 2 H(+)</text>
        <dbReference type="Rhea" id="RHEA:43140"/>
        <dbReference type="Rhea" id="RHEA-COMP:10359"/>
        <dbReference type="Rhea" id="RHEA-COMP:10360"/>
        <dbReference type="ChEBI" id="CHEBI:15378"/>
        <dbReference type="ChEBI" id="CHEBI:57856"/>
        <dbReference type="ChEBI" id="CHEBI:59789"/>
        <dbReference type="ChEBI" id="CHEBI:74269"/>
        <dbReference type="ChEBI" id="CHEBI:74513"/>
        <dbReference type="EC" id="2.1.1.216"/>
    </reaction>
</comment>
<feature type="compositionally biased region" description="Basic and acidic residues" evidence="11">
    <location>
        <begin position="600"/>
        <end position="609"/>
    </location>
</feature>
<evidence type="ECO:0000256" key="2">
    <source>
        <dbReference type="ARBA" id="ARBA00022603"/>
    </source>
</evidence>
<keyword evidence="4 10" id="KW-0949">S-adenosyl-L-methionine</keyword>
<evidence type="ECO:0000256" key="11">
    <source>
        <dbReference type="SAM" id="MobiDB-lite"/>
    </source>
</evidence>
<reference evidence="12" key="1">
    <citation type="journal article" date="2017" name="Parasit. Vectors">
        <title>Sialotranscriptomics of Rhipicephalus zambeziensis reveals intricate expression profiles of secretory proteins and suggests tight temporal transcriptional regulation during blood-feeding.</title>
        <authorList>
            <person name="de Castro M.H."/>
            <person name="de Klerk D."/>
            <person name="Pienaar R."/>
            <person name="Rees D.J.G."/>
            <person name="Mans B.J."/>
        </authorList>
    </citation>
    <scope>NUCLEOTIDE SEQUENCE</scope>
    <source>
        <tissue evidence="12">Salivary glands</tissue>
    </source>
</reference>
<dbReference type="FunFam" id="3.30.56.70:FF:000001">
    <property type="entry name" value="tRNA (guanine(26)-N(2))-dimethyltransferase"/>
    <property type="match status" value="1"/>
</dbReference>
<accession>A0A224Z2D4</accession>
<dbReference type="Gene3D" id="3.30.56.70">
    <property type="entry name" value="N2,N2-dimethylguanosine tRNA methyltransferase, C-terminal domain"/>
    <property type="match status" value="1"/>
</dbReference>
<dbReference type="InterPro" id="IPR029063">
    <property type="entry name" value="SAM-dependent_MTases_sf"/>
</dbReference>
<comment type="similarity">
    <text evidence="10">Belongs to the class I-like SAM-binding methyltransferase superfamily. Trm1 family.</text>
</comment>